<sequence length="114" mass="12445">MQLNSMCTAIVLLTSTVTCTGYAPVHFCYEGRRDRAAFEWLKELKLVLHTCVGGLPTQPAQTTCMIGTFLMNRAPVARCSGGCDPRDANEAFTAAHSRGCECWSQEVGKRAEAQ</sequence>
<evidence type="ECO:0000313" key="1">
    <source>
        <dbReference type="EMBL" id="KAI0044172.1"/>
    </source>
</evidence>
<protein>
    <submittedName>
        <fullName evidence="1">Uncharacterized protein</fullName>
    </submittedName>
</protein>
<proteinExistence type="predicted"/>
<accession>A0ACB8RJU8</accession>
<reference evidence="1" key="2">
    <citation type="journal article" date="2022" name="New Phytol.">
        <title>Evolutionary transition to the ectomycorrhizal habit in the genomes of a hyperdiverse lineage of mushroom-forming fungi.</title>
        <authorList>
            <person name="Looney B."/>
            <person name="Miyauchi S."/>
            <person name="Morin E."/>
            <person name="Drula E."/>
            <person name="Courty P.E."/>
            <person name="Kohler A."/>
            <person name="Kuo A."/>
            <person name="LaButti K."/>
            <person name="Pangilinan J."/>
            <person name="Lipzen A."/>
            <person name="Riley R."/>
            <person name="Andreopoulos W."/>
            <person name="He G."/>
            <person name="Johnson J."/>
            <person name="Nolan M."/>
            <person name="Tritt A."/>
            <person name="Barry K.W."/>
            <person name="Grigoriev I.V."/>
            <person name="Nagy L.G."/>
            <person name="Hibbett D."/>
            <person name="Henrissat B."/>
            <person name="Matheny P.B."/>
            <person name="Labbe J."/>
            <person name="Martin F.M."/>
        </authorList>
    </citation>
    <scope>NUCLEOTIDE SEQUENCE</scope>
    <source>
        <strain evidence="1">FP105234-sp</strain>
    </source>
</reference>
<dbReference type="Proteomes" id="UP000814033">
    <property type="component" value="Unassembled WGS sequence"/>
</dbReference>
<evidence type="ECO:0000313" key="2">
    <source>
        <dbReference type="Proteomes" id="UP000814033"/>
    </source>
</evidence>
<organism evidence="1 2">
    <name type="scientific">Auriscalpium vulgare</name>
    <dbReference type="NCBI Taxonomy" id="40419"/>
    <lineage>
        <taxon>Eukaryota</taxon>
        <taxon>Fungi</taxon>
        <taxon>Dikarya</taxon>
        <taxon>Basidiomycota</taxon>
        <taxon>Agaricomycotina</taxon>
        <taxon>Agaricomycetes</taxon>
        <taxon>Russulales</taxon>
        <taxon>Auriscalpiaceae</taxon>
        <taxon>Auriscalpium</taxon>
    </lineage>
</organism>
<keyword evidence="2" id="KW-1185">Reference proteome</keyword>
<name>A0ACB8RJU8_9AGAM</name>
<dbReference type="EMBL" id="MU275992">
    <property type="protein sequence ID" value="KAI0044172.1"/>
    <property type="molecule type" value="Genomic_DNA"/>
</dbReference>
<comment type="caution">
    <text evidence="1">The sequence shown here is derived from an EMBL/GenBank/DDBJ whole genome shotgun (WGS) entry which is preliminary data.</text>
</comment>
<reference evidence="1" key="1">
    <citation type="submission" date="2021-02" db="EMBL/GenBank/DDBJ databases">
        <authorList>
            <consortium name="DOE Joint Genome Institute"/>
            <person name="Ahrendt S."/>
            <person name="Looney B.P."/>
            <person name="Miyauchi S."/>
            <person name="Morin E."/>
            <person name="Drula E."/>
            <person name="Courty P.E."/>
            <person name="Chicoki N."/>
            <person name="Fauchery L."/>
            <person name="Kohler A."/>
            <person name="Kuo A."/>
            <person name="Labutti K."/>
            <person name="Pangilinan J."/>
            <person name="Lipzen A."/>
            <person name="Riley R."/>
            <person name="Andreopoulos W."/>
            <person name="He G."/>
            <person name="Johnson J."/>
            <person name="Barry K.W."/>
            <person name="Grigoriev I.V."/>
            <person name="Nagy L."/>
            <person name="Hibbett D."/>
            <person name="Henrissat B."/>
            <person name="Matheny P.B."/>
            <person name="Labbe J."/>
            <person name="Martin F."/>
        </authorList>
    </citation>
    <scope>NUCLEOTIDE SEQUENCE</scope>
    <source>
        <strain evidence="1">FP105234-sp</strain>
    </source>
</reference>
<gene>
    <name evidence="1" type="ORF">FA95DRAFT_300830</name>
</gene>